<keyword evidence="16" id="KW-0131">Cell cycle</keyword>
<dbReference type="GO" id="GO:0005819">
    <property type="term" value="C:spindle"/>
    <property type="evidence" value="ECO:0007669"/>
    <property type="project" value="UniProtKB-SubCell"/>
</dbReference>
<keyword evidence="15" id="KW-0539">Nucleus</keyword>
<dbReference type="InterPro" id="IPR051190">
    <property type="entry name" value="Baculoviral_IAP"/>
</dbReference>
<keyword evidence="5" id="KW-0158">Chromosome</keyword>
<dbReference type="PANTHER" id="PTHR46771:SF2">
    <property type="entry name" value="BACULOVIRAL IAP REPEAT-CONTAINING PROTEIN 5.1"/>
    <property type="match status" value="1"/>
</dbReference>
<evidence type="ECO:0000256" key="7">
    <source>
        <dbReference type="ARBA" id="ARBA00022553"/>
    </source>
</evidence>
<dbReference type="GO" id="GO:0046872">
    <property type="term" value="F:metal ion binding"/>
    <property type="evidence" value="ECO:0007669"/>
    <property type="project" value="UniProtKB-KW"/>
</dbReference>
<keyword evidence="7" id="KW-0597">Phosphoprotein</keyword>
<dbReference type="GeneID" id="111853929"/>
<evidence type="ECO:0000256" key="4">
    <source>
        <dbReference type="ARBA" id="ARBA00006672"/>
    </source>
</evidence>
<dbReference type="AlphaFoldDB" id="A0A3B3SB04"/>
<dbReference type="PANTHER" id="PTHR46771">
    <property type="entry name" value="DETERIN"/>
    <property type="match status" value="1"/>
</dbReference>
<dbReference type="Proteomes" id="UP000261540">
    <property type="component" value="Unplaced"/>
</dbReference>
<keyword evidence="13" id="KW-0832">Ubl conjugation</keyword>
<evidence type="ECO:0000256" key="14">
    <source>
        <dbReference type="ARBA" id="ARBA00023212"/>
    </source>
</evidence>
<evidence type="ECO:0000256" key="1">
    <source>
        <dbReference type="ARBA" id="ARBA00004123"/>
    </source>
</evidence>
<keyword evidence="19" id="KW-1185">Reference proteome</keyword>
<dbReference type="SUPFAM" id="SSF57924">
    <property type="entry name" value="Inhibitor of apoptosis (IAP) repeat"/>
    <property type="match status" value="1"/>
</dbReference>
<evidence type="ECO:0000313" key="19">
    <source>
        <dbReference type="Proteomes" id="UP000261540"/>
    </source>
</evidence>
<organism evidence="18 19">
    <name type="scientific">Paramormyrops kingsleyae</name>
    <dbReference type="NCBI Taxonomy" id="1676925"/>
    <lineage>
        <taxon>Eukaryota</taxon>
        <taxon>Metazoa</taxon>
        <taxon>Chordata</taxon>
        <taxon>Craniata</taxon>
        <taxon>Vertebrata</taxon>
        <taxon>Euteleostomi</taxon>
        <taxon>Actinopterygii</taxon>
        <taxon>Neopterygii</taxon>
        <taxon>Teleostei</taxon>
        <taxon>Osteoglossocephala</taxon>
        <taxon>Osteoglossomorpha</taxon>
        <taxon>Osteoglossiformes</taxon>
        <taxon>Mormyridae</taxon>
        <taxon>Paramormyrops</taxon>
    </lineage>
</organism>
<dbReference type="CTD" id="246726"/>
<keyword evidence="6" id="KW-0963">Cytoplasm</keyword>
<sequence>MAKTSSLKTELHAYSEMYSYEKRLQTFADWPFREDCLCTPEQMAKAGFVHCPSENEPDVVSCFFCLKELEGWEPQDDPWSEHVRRAADCGFLGLNKDFGDLTVAEFFKLEQERLCILIRKTLQQKMASFRDEVELVRKNLETLFDPKDQIPYQTSNKRESA</sequence>
<keyword evidence="14" id="KW-0206">Cytoskeleton</keyword>
<evidence type="ECO:0000256" key="16">
    <source>
        <dbReference type="ARBA" id="ARBA00023306"/>
    </source>
</evidence>
<dbReference type="GeneTree" id="ENSGT00510000047537"/>
<evidence type="ECO:0000256" key="9">
    <source>
        <dbReference type="ARBA" id="ARBA00022723"/>
    </source>
</evidence>
<dbReference type="GO" id="GO:0007059">
    <property type="term" value="P:chromosome segregation"/>
    <property type="evidence" value="ECO:0007669"/>
    <property type="project" value="UniProtKB-KW"/>
</dbReference>
<dbReference type="SMART" id="SM00238">
    <property type="entry name" value="BIR"/>
    <property type="match status" value="1"/>
</dbReference>
<dbReference type="PROSITE" id="PS50143">
    <property type="entry name" value="BIR_REPEAT_2"/>
    <property type="match status" value="1"/>
</dbReference>
<protein>
    <submittedName>
        <fullName evidence="18">Baculoviral IAP repeat-containing protein 5.1-like</fullName>
    </submittedName>
</protein>
<evidence type="ECO:0000256" key="11">
    <source>
        <dbReference type="ARBA" id="ARBA00022829"/>
    </source>
</evidence>
<keyword evidence="10" id="KW-0498">Mitosis</keyword>
<evidence type="ECO:0000256" key="3">
    <source>
        <dbReference type="ARBA" id="ARBA00004584"/>
    </source>
</evidence>
<evidence type="ECO:0000256" key="12">
    <source>
        <dbReference type="ARBA" id="ARBA00022833"/>
    </source>
</evidence>
<dbReference type="KEGG" id="pki:111853929"/>
<evidence type="ECO:0000256" key="6">
    <source>
        <dbReference type="ARBA" id="ARBA00022490"/>
    </source>
</evidence>
<dbReference type="STRING" id="1676925.ENSPKIP00000027648"/>
<proteinExistence type="inferred from homology"/>
<evidence type="ECO:0000313" key="18">
    <source>
        <dbReference type="Ensembl" id="ENSPKIP00000027648.1"/>
    </source>
</evidence>
<keyword evidence="9" id="KW-0479">Metal-binding</keyword>
<comment type="subcellular location">
    <subcellularLocation>
        <location evidence="3">Chromosome</location>
        <location evidence="3">Centromere</location>
    </subcellularLocation>
    <subcellularLocation>
        <location evidence="2">Cytoplasm</location>
        <location evidence="2">Cytoskeleton</location>
        <location evidence="2">Spindle</location>
    </subcellularLocation>
    <subcellularLocation>
        <location evidence="1">Nucleus</location>
    </subcellularLocation>
</comment>
<keyword evidence="12" id="KW-0862">Zinc</keyword>
<evidence type="ECO:0000256" key="2">
    <source>
        <dbReference type="ARBA" id="ARBA00004186"/>
    </source>
</evidence>
<evidence type="ECO:0000256" key="5">
    <source>
        <dbReference type="ARBA" id="ARBA00022454"/>
    </source>
</evidence>
<keyword evidence="17" id="KW-0137">Centromere</keyword>
<dbReference type="RefSeq" id="XP_023687144.1">
    <property type="nucleotide sequence ID" value="XM_023831376.2"/>
</dbReference>
<name>A0A3B3SB04_9TELE</name>
<reference evidence="18" key="1">
    <citation type="submission" date="2025-08" db="UniProtKB">
        <authorList>
            <consortium name="Ensembl"/>
        </authorList>
    </citation>
    <scope>IDENTIFICATION</scope>
</reference>
<keyword evidence="11" id="KW-0159">Chromosome partition</keyword>
<dbReference type="Ensembl" id="ENSPKIT00000008418.1">
    <property type="protein sequence ID" value="ENSPKIP00000027648.1"/>
    <property type="gene ID" value="ENSPKIG00000009625.1"/>
</dbReference>
<dbReference type="CDD" id="cd00022">
    <property type="entry name" value="BIR"/>
    <property type="match status" value="1"/>
</dbReference>
<dbReference type="GO" id="GO:0000775">
    <property type="term" value="C:chromosome, centromeric region"/>
    <property type="evidence" value="ECO:0007669"/>
    <property type="project" value="UniProtKB-SubCell"/>
</dbReference>
<accession>A0A3B3SB04</accession>
<reference evidence="18" key="2">
    <citation type="submission" date="2025-09" db="UniProtKB">
        <authorList>
            <consortium name="Ensembl"/>
        </authorList>
    </citation>
    <scope>IDENTIFICATION</scope>
</reference>
<evidence type="ECO:0000256" key="13">
    <source>
        <dbReference type="ARBA" id="ARBA00022843"/>
    </source>
</evidence>
<dbReference type="GO" id="GO:0051301">
    <property type="term" value="P:cell division"/>
    <property type="evidence" value="ECO:0007669"/>
    <property type="project" value="UniProtKB-KW"/>
</dbReference>
<dbReference type="GO" id="GO:0005634">
    <property type="term" value="C:nucleus"/>
    <property type="evidence" value="ECO:0007669"/>
    <property type="project" value="UniProtKB-SubCell"/>
</dbReference>
<dbReference type="FunFam" id="1.10.1170.10:FF:000009">
    <property type="entry name" value="Baculoviral IAP repeat-containing protein 5"/>
    <property type="match status" value="1"/>
</dbReference>
<evidence type="ECO:0000256" key="17">
    <source>
        <dbReference type="ARBA" id="ARBA00023328"/>
    </source>
</evidence>
<evidence type="ECO:0000256" key="10">
    <source>
        <dbReference type="ARBA" id="ARBA00022776"/>
    </source>
</evidence>
<keyword evidence="8" id="KW-0132">Cell division</keyword>
<dbReference type="Gene3D" id="1.10.1170.10">
    <property type="entry name" value="Inhibitor Of Apoptosis Protein (2mihbC-IAP-1), Chain A"/>
    <property type="match status" value="1"/>
</dbReference>
<comment type="similarity">
    <text evidence="4">Belongs to the IAP family.</text>
</comment>
<dbReference type="Pfam" id="PF00653">
    <property type="entry name" value="BIR"/>
    <property type="match status" value="1"/>
</dbReference>
<evidence type="ECO:0000256" key="8">
    <source>
        <dbReference type="ARBA" id="ARBA00022618"/>
    </source>
</evidence>
<dbReference type="OrthoDB" id="2196114at2759"/>
<evidence type="ECO:0000256" key="15">
    <source>
        <dbReference type="ARBA" id="ARBA00023242"/>
    </source>
</evidence>
<dbReference type="InterPro" id="IPR001370">
    <property type="entry name" value="BIR_rpt"/>
</dbReference>